<gene>
    <name evidence="3" type="ORF">COR51_27105</name>
</gene>
<comment type="caution">
    <text evidence="3">The sequence shown here is derived from an EMBL/GenBank/DDBJ whole genome shotgun (WGS) entry which is preliminary data.</text>
</comment>
<accession>A0ABX5D7A0</accession>
<dbReference type="RefSeq" id="WP_096444419.1">
    <property type="nucleotide sequence ID" value="NZ_NWTN01000048.1"/>
</dbReference>
<dbReference type="Proteomes" id="UP000238163">
    <property type="component" value="Unassembled WGS sequence"/>
</dbReference>
<evidence type="ECO:0000256" key="2">
    <source>
        <dbReference type="ARBA" id="ARBA00023163"/>
    </source>
</evidence>
<proteinExistence type="predicted"/>
<reference evidence="3 4" key="1">
    <citation type="submission" date="2017-09" db="EMBL/GenBank/DDBJ databases">
        <authorList>
            <person name="Girard L."/>
            <person name="Lami R."/>
            <person name="Suzuki M."/>
            <person name="Baudart J."/>
        </authorList>
    </citation>
    <scope>NUCLEOTIDE SEQUENCE [LARGE SCALE GENOMIC DNA]</scope>
    <source>
        <strain evidence="3 4">17LN0615E</strain>
    </source>
</reference>
<organism evidence="3 4">
    <name type="scientific">Vibrio mediterranei</name>
    <dbReference type="NCBI Taxonomy" id="689"/>
    <lineage>
        <taxon>Bacteria</taxon>
        <taxon>Pseudomonadati</taxon>
        <taxon>Pseudomonadota</taxon>
        <taxon>Gammaproteobacteria</taxon>
        <taxon>Vibrionales</taxon>
        <taxon>Vibrionaceae</taxon>
        <taxon>Vibrio</taxon>
    </lineage>
</organism>
<keyword evidence="1" id="KW-0805">Transcription regulation</keyword>
<dbReference type="InterPro" id="IPR053721">
    <property type="entry name" value="Fimbrial_Adhesin_Reg"/>
</dbReference>
<keyword evidence="2" id="KW-0804">Transcription</keyword>
<dbReference type="EMBL" id="NWTN01000048">
    <property type="protein sequence ID" value="PRQ64526.1"/>
    <property type="molecule type" value="Genomic_DNA"/>
</dbReference>
<evidence type="ECO:0000313" key="3">
    <source>
        <dbReference type="EMBL" id="PRQ64526.1"/>
    </source>
</evidence>
<keyword evidence="4" id="KW-1185">Reference proteome</keyword>
<name>A0ABX5D7A0_9VIBR</name>
<protein>
    <submittedName>
        <fullName evidence="3">Uncharacterized protein</fullName>
    </submittedName>
</protein>
<dbReference type="Gene3D" id="1.10.10.2690">
    <property type="match status" value="1"/>
</dbReference>
<evidence type="ECO:0000313" key="4">
    <source>
        <dbReference type="Proteomes" id="UP000238163"/>
    </source>
</evidence>
<sequence length="77" mass="9073">MRQILSEKQMDALLSLYSERDFPKKTRQAVRLRIVHGYTYELAEFETGVSRRNIYRGIQKLENAHRTMMRVYGGAHG</sequence>
<evidence type="ECO:0000256" key="1">
    <source>
        <dbReference type="ARBA" id="ARBA00023015"/>
    </source>
</evidence>
<reference evidence="3 4" key="2">
    <citation type="submission" date="2018-03" db="EMBL/GenBank/DDBJ databases">
        <title>Genetic Diversity and Phenotypic Plasticity of AHL Mediated Quorum Sensing in Environmental Strains of Vibrio mediterranei.</title>
        <authorList>
            <person name="Lantoine F."/>
            <person name="Vouve F."/>
        </authorList>
    </citation>
    <scope>NUCLEOTIDE SEQUENCE [LARGE SCALE GENOMIC DNA]</scope>
    <source>
        <strain evidence="3 4">17LN0615E</strain>
    </source>
</reference>